<comment type="caution">
    <text evidence="2">The sequence shown here is derived from an EMBL/GenBank/DDBJ whole genome shotgun (WGS) entry which is preliminary data.</text>
</comment>
<dbReference type="AlphaFoldDB" id="A0AAV8A4A6"/>
<dbReference type="SUPFAM" id="SSF55979">
    <property type="entry name" value="DNA clamp"/>
    <property type="match status" value="1"/>
</dbReference>
<organism evidence="2 3">
    <name type="scientific">Anaeramoeba flamelloides</name>
    <dbReference type="NCBI Taxonomy" id="1746091"/>
    <lineage>
        <taxon>Eukaryota</taxon>
        <taxon>Metamonada</taxon>
        <taxon>Anaeramoebidae</taxon>
        <taxon>Anaeramoeba</taxon>
    </lineage>
</organism>
<dbReference type="Gene3D" id="3.70.10.10">
    <property type="match status" value="1"/>
</dbReference>
<dbReference type="GO" id="GO:0000076">
    <property type="term" value="P:DNA replication checkpoint signaling"/>
    <property type="evidence" value="ECO:0007669"/>
    <property type="project" value="TreeGrafter"/>
</dbReference>
<dbReference type="GO" id="GO:0071479">
    <property type="term" value="P:cellular response to ionizing radiation"/>
    <property type="evidence" value="ECO:0007669"/>
    <property type="project" value="TreeGrafter"/>
</dbReference>
<proteinExistence type="predicted"/>
<feature type="region of interest" description="Disordered" evidence="1">
    <location>
        <begin position="373"/>
        <end position="395"/>
    </location>
</feature>
<dbReference type="Proteomes" id="UP001146793">
    <property type="component" value="Unassembled WGS sequence"/>
</dbReference>
<feature type="region of interest" description="Disordered" evidence="1">
    <location>
        <begin position="109"/>
        <end position="138"/>
    </location>
</feature>
<feature type="compositionally biased region" description="Acidic residues" evidence="1">
    <location>
        <begin position="119"/>
        <end position="138"/>
    </location>
</feature>
<name>A0AAV8A4A6_9EUKA</name>
<dbReference type="PANTHER" id="PTHR15237:SF0">
    <property type="entry name" value="CELL CYCLE CHECKPOINT CONTROL PROTEIN"/>
    <property type="match status" value="1"/>
</dbReference>
<dbReference type="EMBL" id="JANTQA010000015">
    <property type="protein sequence ID" value="KAJ3447652.1"/>
    <property type="molecule type" value="Genomic_DNA"/>
</dbReference>
<protein>
    <submittedName>
        <fullName evidence="2">DNA repair protein rad9</fullName>
    </submittedName>
</protein>
<dbReference type="Pfam" id="PF04139">
    <property type="entry name" value="Rad9"/>
    <property type="match status" value="2"/>
</dbReference>
<accession>A0AAV8A4A6</accession>
<reference evidence="2" key="1">
    <citation type="submission" date="2022-08" db="EMBL/GenBank/DDBJ databases">
        <title>Novel sulphate-reducing endosymbionts in the free-living metamonad Anaeramoeba.</title>
        <authorList>
            <person name="Jerlstrom-Hultqvist J."/>
            <person name="Cepicka I."/>
            <person name="Gallot-Lavallee L."/>
            <person name="Salas-Leiva D."/>
            <person name="Curtis B.A."/>
            <person name="Zahonova K."/>
            <person name="Pipaliya S."/>
            <person name="Dacks J."/>
            <person name="Roger A.J."/>
        </authorList>
    </citation>
    <scope>NUCLEOTIDE SEQUENCE</scope>
    <source>
        <strain evidence="2">Busselton2</strain>
    </source>
</reference>
<evidence type="ECO:0000313" key="2">
    <source>
        <dbReference type="EMBL" id="KAJ3447652.1"/>
    </source>
</evidence>
<evidence type="ECO:0000313" key="3">
    <source>
        <dbReference type="Proteomes" id="UP001146793"/>
    </source>
</evidence>
<dbReference type="PANTHER" id="PTHR15237">
    <property type="entry name" value="DNA REPAIR PROTEIN RAD9"/>
    <property type="match status" value="1"/>
</dbReference>
<dbReference type="InterPro" id="IPR007268">
    <property type="entry name" value="Rad9/Ddc1"/>
</dbReference>
<dbReference type="GO" id="GO:0030896">
    <property type="term" value="C:checkpoint clamp complex"/>
    <property type="evidence" value="ECO:0007669"/>
    <property type="project" value="InterPro"/>
</dbReference>
<dbReference type="GO" id="GO:0031573">
    <property type="term" value="P:mitotic intra-S DNA damage checkpoint signaling"/>
    <property type="evidence" value="ECO:0007669"/>
    <property type="project" value="TreeGrafter"/>
</dbReference>
<evidence type="ECO:0000256" key="1">
    <source>
        <dbReference type="SAM" id="MobiDB-lite"/>
    </source>
</evidence>
<gene>
    <name evidence="2" type="ORF">M0812_00124</name>
</gene>
<dbReference type="InterPro" id="IPR046938">
    <property type="entry name" value="DNA_clamp_sf"/>
</dbReference>
<dbReference type="GO" id="GO:0006281">
    <property type="term" value="P:DNA repair"/>
    <property type="evidence" value="ECO:0007669"/>
    <property type="project" value="TreeGrafter"/>
</dbReference>
<sequence>MNALLSTKSIKIFHKLLVCCSNIGDSLLFEIIDDALILRTFDSTKCAFVVFYLGTQFFEHFQVKNEKQKKKVKVRKKKKDKYPNTLNLQSGAKVNVRIDKQISTTYTRNSGNIGINSETETETETENETETETETETDIENDYSENVIFQINLKSLIAIFKKSHSYERVSFETFVAGNILEITIGLRLQMKKIISLPFLECDLVNAIYSHEAFPNQTVCRSKLLINALNKFQSNTGEITFEFTKQSFNIKSHEVDEKPSIRKKKLQTEIVVKLSSLELYLLNENFVNCELTFVLKEFRAILNFCDYVHQPVNIFFDFEGKPILISIKIPNELRMDFIMSTFDNLNLSNFDEQNILPNFPQLSSLTSCEDSDSTVRYQSSQPNSNTLQNSPKTHNN</sequence>